<comment type="similarity">
    <text evidence="8">Belongs to the RNase Z family.</text>
</comment>
<evidence type="ECO:0000313" key="10">
    <source>
        <dbReference type="Proteomes" id="UP000605676"/>
    </source>
</evidence>
<feature type="binding site" evidence="8">
    <location>
        <position position="62"/>
    </location>
    <ligand>
        <name>Zn(2+)</name>
        <dbReference type="ChEBI" id="CHEBI:29105"/>
        <label>1</label>
        <note>catalytic</note>
    </ligand>
</feature>
<reference evidence="9 10" key="1">
    <citation type="submission" date="2021-01" db="EMBL/GenBank/DDBJ databases">
        <title>Carboxyliciviraga sp.nov., isolated from coastal sediments.</title>
        <authorList>
            <person name="Lu D."/>
            <person name="Zhang T."/>
        </authorList>
    </citation>
    <scope>NUCLEOTIDE SEQUENCE [LARGE SCALE GENOMIC DNA]</scope>
    <source>
        <strain evidence="9 10">N1Y132</strain>
    </source>
</reference>
<dbReference type="HAMAP" id="MF_01818">
    <property type="entry name" value="RNase_Z_BN"/>
    <property type="match status" value="1"/>
</dbReference>
<feature type="active site" description="Proton acceptor" evidence="8">
    <location>
        <position position="66"/>
    </location>
</feature>
<evidence type="ECO:0000256" key="5">
    <source>
        <dbReference type="ARBA" id="ARBA00022759"/>
    </source>
</evidence>
<dbReference type="Proteomes" id="UP000605676">
    <property type="component" value="Unassembled WGS sequence"/>
</dbReference>
<dbReference type="NCBIfam" id="TIGR02651">
    <property type="entry name" value="RNase_Z"/>
    <property type="match status" value="1"/>
</dbReference>
<dbReference type="InterPro" id="IPR013471">
    <property type="entry name" value="RNase_Z/BN"/>
</dbReference>
<comment type="cofactor">
    <cofactor evidence="8">
        <name>Zn(2+)</name>
        <dbReference type="ChEBI" id="CHEBI:29105"/>
    </cofactor>
    <text evidence="8">Binds 2 Zn(2+) ions.</text>
</comment>
<evidence type="ECO:0000313" key="9">
    <source>
        <dbReference type="EMBL" id="MBK3518462.1"/>
    </source>
</evidence>
<keyword evidence="5 8" id="KW-0255">Endonuclease</keyword>
<evidence type="ECO:0000256" key="2">
    <source>
        <dbReference type="ARBA" id="ARBA00022694"/>
    </source>
</evidence>
<dbReference type="PANTHER" id="PTHR46018:SF2">
    <property type="entry name" value="ZINC PHOSPHODIESTERASE ELAC PROTEIN 1"/>
    <property type="match status" value="1"/>
</dbReference>
<dbReference type="RefSeq" id="WP_200465689.1">
    <property type="nucleotide sequence ID" value="NZ_JAENRR010000034.1"/>
</dbReference>
<comment type="function">
    <text evidence="8">Zinc phosphodiesterase, which displays some tRNA 3'-processing endonuclease activity. Probably involved in tRNA maturation, by removing a 3'-trailer from precursor tRNA.</text>
</comment>
<protein>
    <recommendedName>
        <fullName evidence="8">Ribonuclease Z</fullName>
        <shortName evidence="8">RNase Z</shortName>
        <ecNumber evidence="8">3.1.26.11</ecNumber>
    </recommendedName>
    <alternativeName>
        <fullName evidence="8">tRNA 3 endonuclease</fullName>
    </alternativeName>
    <alternativeName>
        <fullName evidence="8">tRNase Z</fullName>
    </alternativeName>
</protein>
<sequence length="304" mass="34812">MALSLTILGSNSALPTSDRYPTAQILNVSERFFLIDCGEGTQMQLRRNKVNFSKINHIFISHLHGDHVFGLIGLISTFGLLGRRKVLTIHAHQDLKVLLKPHLEYFVADLPYRIEFNDLTFDEPRVVYEDKKVMVESIPLSHRVPTCGFIFKEKPLQPNIQKQAIERFKLTVPEIVAIKNGEEFIGVDGLPVKRSELLHEPRKPLSYAFCSDTRYYRRIIPFITNVDLLYHEATFLHELKDLAKRTSHTTAKQAAIIAKDANIGKLILGHFSSRYKDKMPFLSEAKAVFDNVELVSDNQVYHLE</sequence>
<keyword evidence="3 8" id="KW-0540">Nuclease</keyword>
<comment type="caution">
    <text evidence="9">The sequence shown here is derived from an EMBL/GenBank/DDBJ whole genome shotgun (WGS) entry which is preliminary data.</text>
</comment>
<dbReference type="EC" id="3.1.26.11" evidence="8"/>
<dbReference type="CDD" id="cd07717">
    <property type="entry name" value="RNaseZ_ZiPD-like_MBL-fold"/>
    <property type="match status" value="1"/>
</dbReference>
<keyword evidence="6 8" id="KW-0378">Hydrolase</keyword>
<evidence type="ECO:0000256" key="4">
    <source>
        <dbReference type="ARBA" id="ARBA00022723"/>
    </source>
</evidence>
<keyword evidence="2 8" id="KW-0819">tRNA processing</keyword>
<evidence type="ECO:0000256" key="6">
    <source>
        <dbReference type="ARBA" id="ARBA00022801"/>
    </source>
</evidence>
<dbReference type="InterPro" id="IPR036866">
    <property type="entry name" value="RibonucZ/Hydroxyglut_hydro"/>
</dbReference>
<feature type="binding site" evidence="8">
    <location>
        <position position="64"/>
    </location>
    <ligand>
        <name>Zn(2+)</name>
        <dbReference type="ChEBI" id="CHEBI:29105"/>
        <label>1</label>
        <note>catalytic</note>
    </ligand>
</feature>
<dbReference type="GO" id="GO:0042781">
    <property type="term" value="F:3'-tRNA processing endoribonuclease activity"/>
    <property type="evidence" value="ECO:0007669"/>
    <property type="project" value="UniProtKB-EC"/>
</dbReference>
<evidence type="ECO:0000256" key="7">
    <source>
        <dbReference type="ARBA" id="ARBA00022833"/>
    </source>
</evidence>
<dbReference type="Pfam" id="PF23023">
    <property type="entry name" value="Anti-Pycsar_Apyc1"/>
    <property type="match status" value="1"/>
</dbReference>
<evidence type="ECO:0000256" key="8">
    <source>
        <dbReference type="HAMAP-Rule" id="MF_01818"/>
    </source>
</evidence>
<proteinExistence type="inferred from homology"/>
<feature type="binding site" evidence="8">
    <location>
        <position position="142"/>
    </location>
    <ligand>
        <name>Zn(2+)</name>
        <dbReference type="ChEBI" id="CHEBI:29105"/>
        <label>1</label>
        <note>catalytic</note>
    </ligand>
</feature>
<keyword evidence="7 8" id="KW-0862">Zinc</keyword>
<dbReference type="Gene3D" id="3.60.15.10">
    <property type="entry name" value="Ribonuclease Z/Hydroxyacylglutathione hydrolase-like"/>
    <property type="match status" value="1"/>
</dbReference>
<feature type="binding site" evidence="8">
    <location>
        <position position="212"/>
    </location>
    <ligand>
        <name>Zn(2+)</name>
        <dbReference type="ChEBI" id="CHEBI:29105"/>
        <label>2</label>
        <note>catalytic</note>
    </ligand>
</feature>
<gene>
    <name evidence="8" type="primary">rnz</name>
    <name evidence="9" type="ORF">JIV24_14050</name>
</gene>
<evidence type="ECO:0000256" key="1">
    <source>
        <dbReference type="ARBA" id="ARBA00011738"/>
    </source>
</evidence>
<organism evidence="9 10">
    <name type="scientific">Carboxylicivirga marina</name>
    <dbReference type="NCBI Taxonomy" id="2800988"/>
    <lineage>
        <taxon>Bacteria</taxon>
        <taxon>Pseudomonadati</taxon>
        <taxon>Bacteroidota</taxon>
        <taxon>Bacteroidia</taxon>
        <taxon>Marinilabiliales</taxon>
        <taxon>Marinilabiliaceae</taxon>
        <taxon>Carboxylicivirga</taxon>
    </lineage>
</organism>
<feature type="binding site" evidence="8">
    <location>
        <position position="212"/>
    </location>
    <ligand>
        <name>Zn(2+)</name>
        <dbReference type="ChEBI" id="CHEBI:29105"/>
        <label>1</label>
        <note>catalytic</note>
    </ligand>
</feature>
<keyword evidence="10" id="KW-1185">Reference proteome</keyword>
<dbReference type="SUPFAM" id="SSF56281">
    <property type="entry name" value="Metallo-hydrolase/oxidoreductase"/>
    <property type="match status" value="1"/>
</dbReference>
<comment type="subunit">
    <text evidence="1 8">Homodimer.</text>
</comment>
<feature type="binding site" evidence="8">
    <location>
        <position position="270"/>
    </location>
    <ligand>
        <name>Zn(2+)</name>
        <dbReference type="ChEBI" id="CHEBI:29105"/>
        <label>2</label>
        <note>catalytic</note>
    </ligand>
</feature>
<name>A0ABS1HLB2_9BACT</name>
<comment type="catalytic activity">
    <reaction evidence="8">
        <text>Endonucleolytic cleavage of RNA, removing extra 3' nucleotides from tRNA precursor, generating 3' termini of tRNAs. A 3'-hydroxy group is left at the tRNA terminus and a 5'-phosphoryl group is left at the trailer molecule.</text>
        <dbReference type="EC" id="3.1.26.11"/>
    </reaction>
</comment>
<dbReference type="EMBL" id="JAENRR010000034">
    <property type="protein sequence ID" value="MBK3518462.1"/>
    <property type="molecule type" value="Genomic_DNA"/>
</dbReference>
<feature type="binding site" evidence="8">
    <location>
        <position position="66"/>
    </location>
    <ligand>
        <name>Zn(2+)</name>
        <dbReference type="ChEBI" id="CHEBI:29105"/>
        <label>2</label>
        <note>catalytic</note>
    </ligand>
</feature>
<keyword evidence="4 8" id="KW-0479">Metal-binding</keyword>
<evidence type="ECO:0000256" key="3">
    <source>
        <dbReference type="ARBA" id="ARBA00022722"/>
    </source>
</evidence>
<feature type="binding site" evidence="8">
    <location>
        <position position="67"/>
    </location>
    <ligand>
        <name>Zn(2+)</name>
        <dbReference type="ChEBI" id="CHEBI:29105"/>
        <label>2</label>
        <note>catalytic</note>
    </ligand>
</feature>
<dbReference type="PANTHER" id="PTHR46018">
    <property type="entry name" value="ZINC PHOSPHODIESTERASE ELAC PROTEIN 1"/>
    <property type="match status" value="1"/>
</dbReference>
<accession>A0ABS1HLB2</accession>
<dbReference type="NCBIfam" id="NF000801">
    <property type="entry name" value="PRK00055.1-3"/>
    <property type="match status" value="1"/>
</dbReference>